<evidence type="ECO:0000256" key="2">
    <source>
        <dbReference type="SAM" id="Phobius"/>
    </source>
</evidence>
<keyword evidence="2" id="KW-1133">Transmembrane helix</keyword>
<dbReference type="GO" id="GO:0005739">
    <property type="term" value="C:mitochondrion"/>
    <property type="evidence" value="ECO:0007669"/>
    <property type="project" value="TreeGrafter"/>
</dbReference>
<dbReference type="InterPro" id="IPR036291">
    <property type="entry name" value="NAD(P)-bd_dom_sf"/>
</dbReference>
<name>A0A9W9ISI6_9EURO</name>
<evidence type="ECO:0000313" key="5">
    <source>
        <dbReference type="Proteomes" id="UP001146351"/>
    </source>
</evidence>
<protein>
    <recommendedName>
        <fullName evidence="3">Saccharopine dehydrogenase NADP binding domain-containing protein</fullName>
    </recommendedName>
</protein>
<dbReference type="InterPro" id="IPR005097">
    <property type="entry name" value="Sacchrp_dh_NADP-bd"/>
</dbReference>
<evidence type="ECO:0000313" key="4">
    <source>
        <dbReference type="EMBL" id="KAJ5184244.1"/>
    </source>
</evidence>
<dbReference type="EMBL" id="JAPQKO010000001">
    <property type="protein sequence ID" value="KAJ5184244.1"/>
    <property type="molecule type" value="Genomic_DNA"/>
</dbReference>
<dbReference type="Pfam" id="PF03435">
    <property type="entry name" value="Sacchrp_dh_NADP"/>
    <property type="match status" value="1"/>
</dbReference>
<accession>A0A9W9ISI6</accession>
<dbReference type="AlphaFoldDB" id="A0A9W9ISI6"/>
<reference evidence="4" key="2">
    <citation type="journal article" date="2023" name="IMA Fungus">
        <title>Comparative genomic study of the Penicillium genus elucidates a diverse pangenome and 15 lateral gene transfer events.</title>
        <authorList>
            <person name="Petersen C."/>
            <person name="Sorensen T."/>
            <person name="Nielsen M.R."/>
            <person name="Sondergaard T.E."/>
            <person name="Sorensen J.L."/>
            <person name="Fitzpatrick D.A."/>
            <person name="Frisvad J.C."/>
            <person name="Nielsen K.L."/>
        </authorList>
    </citation>
    <scope>NUCLEOTIDE SEQUENCE</scope>
    <source>
        <strain evidence="4">IBT 21917</strain>
    </source>
</reference>
<keyword evidence="2" id="KW-0812">Transmembrane</keyword>
<keyword evidence="5" id="KW-1185">Reference proteome</keyword>
<sequence>MASNPQYDLVLLGPTGYTGNFCAEHIVQNHPTNLRWAIAGRSLQKMEPIAQKLKELNPDRVQPDVLVVHLNKSELDELTQKTRLIINCIGPYNLYSSPVVEACAASGTHYVDATGETPWVKQIIDKYHETAKNNAAIIIPSVGVESAPADLLTWALVKGVREELSSATRKVDSCIKEMKSSGASGGTFTTIMSVFDSMSMSDMYKSLNPFSLAASAPPKDIPRDSIVQKILGVHAVPDLGTLTTSPSGIADITIVHRSSTLLPELYGSRFVYHQSLYVRNAFIGVLFHVGIIIGVSLLALPPVRWLLRKWYYQPGHGPTVEASANDRLEYHAVATADQDTPRPTRVFGKFTYEGSMYVLTGLLLAEAAMVILDEEDKVRKVSRGGIVTAAMLGQDFVDRVEKVGCRVETKVLDY</sequence>
<dbReference type="Gene3D" id="3.40.50.720">
    <property type="entry name" value="NAD(P)-binding Rossmann-like Domain"/>
    <property type="match status" value="1"/>
</dbReference>
<evidence type="ECO:0000259" key="3">
    <source>
        <dbReference type="Pfam" id="PF03435"/>
    </source>
</evidence>
<gene>
    <name evidence="4" type="ORF">N7492_001860</name>
</gene>
<dbReference type="GO" id="GO:0005886">
    <property type="term" value="C:plasma membrane"/>
    <property type="evidence" value="ECO:0007669"/>
    <property type="project" value="TreeGrafter"/>
</dbReference>
<comment type="caution">
    <text evidence="4">The sequence shown here is derived from an EMBL/GenBank/DDBJ whole genome shotgun (WGS) entry which is preliminary data.</text>
</comment>
<feature type="domain" description="Saccharopine dehydrogenase NADP binding" evidence="3">
    <location>
        <begin position="10"/>
        <end position="137"/>
    </location>
</feature>
<evidence type="ECO:0000256" key="1">
    <source>
        <dbReference type="ARBA" id="ARBA00038048"/>
    </source>
</evidence>
<comment type="similarity">
    <text evidence="1">Belongs to the saccharopine dehydrogenase family.</text>
</comment>
<proteinExistence type="inferred from homology"/>
<dbReference type="OrthoDB" id="10268090at2759"/>
<dbReference type="SUPFAM" id="SSF51735">
    <property type="entry name" value="NAD(P)-binding Rossmann-fold domains"/>
    <property type="match status" value="1"/>
</dbReference>
<dbReference type="PANTHER" id="PTHR12286">
    <property type="entry name" value="SACCHAROPINE DEHYDROGENASE-LIKE OXIDOREDUCTASE"/>
    <property type="match status" value="1"/>
</dbReference>
<dbReference type="Proteomes" id="UP001146351">
    <property type="component" value="Unassembled WGS sequence"/>
</dbReference>
<feature type="transmembrane region" description="Helical" evidence="2">
    <location>
        <begin position="276"/>
        <end position="300"/>
    </location>
</feature>
<dbReference type="PANTHER" id="PTHR12286:SF5">
    <property type="entry name" value="SACCHAROPINE DEHYDROGENASE-LIKE OXIDOREDUCTASE"/>
    <property type="match status" value="1"/>
</dbReference>
<dbReference type="InterPro" id="IPR051276">
    <property type="entry name" value="Saccharopine_DH-like_oxidrdct"/>
</dbReference>
<reference evidence="4" key="1">
    <citation type="submission" date="2022-11" db="EMBL/GenBank/DDBJ databases">
        <authorList>
            <person name="Petersen C."/>
        </authorList>
    </citation>
    <scope>NUCLEOTIDE SEQUENCE</scope>
    <source>
        <strain evidence="4">IBT 21917</strain>
    </source>
</reference>
<dbReference type="GO" id="GO:0005811">
    <property type="term" value="C:lipid droplet"/>
    <property type="evidence" value="ECO:0007669"/>
    <property type="project" value="TreeGrafter"/>
</dbReference>
<organism evidence="4 5">
    <name type="scientific">Penicillium capsulatum</name>
    <dbReference type="NCBI Taxonomy" id="69766"/>
    <lineage>
        <taxon>Eukaryota</taxon>
        <taxon>Fungi</taxon>
        <taxon>Dikarya</taxon>
        <taxon>Ascomycota</taxon>
        <taxon>Pezizomycotina</taxon>
        <taxon>Eurotiomycetes</taxon>
        <taxon>Eurotiomycetidae</taxon>
        <taxon>Eurotiales</taxon>
        <taxon>Aspergillaceae</taxon>
        <taxon>Penicillium</taxon>
    </lineage>
</organism>
<dbReference type="GO" id="GO:0009247">
    <property type="term" value="P:glycolipid biosynthetic process"/>
    <property type="evidence" value="ECO:0007669"/>
    <property type="project" value="TreeGrafter"/>
</dbReference>
<keyword evidence="2" id="KW-0472">Membrane</keyword>